<dbReference type="PANTHER" id="PTHR23088:SF27">
    <property type="entry name" value="DEAMINATED GLUTATHIONE AMIDASE"/>
    <property type="match status" value="1"/>
</dbReference>
<dbReference type="GO" id="GO:0016787">
    <property type="term" value="F:hydrolase activity"/>
    <property type="evidence" value="ECO:0007669"/>
    <property type="project" value="UniProtKB-KW"/>
</dbReference>
<proteinExistence type="predicted"/>
<evidence type="ECO:0000313" key="3">
    <source>
        <dbReference type="Proteomes" id="UP000242432"/>
    </source>
</evidence>
<dbReference type="Proteomes" id="UP000242432">
    <property type="component" value="Unassembled WGS sequence"/>
</dbReference>
<dbReference type="InterPro" id="IPR003010">
    <property type="entry name" value="C-N_Hydrolase"/>
</dbReference>
<evidence type="ECO:0000259" key="1">
    <source>
        <dbReference type="PROSITE" id="PS50263"/>
    </source>
</evidence>
<accession>A0A1T4VUW3</accession>
<dbReference type="PANTHER" id="PTHR23088">
    <property type="entry name" value="NITRILASE-RELATED"/>
    <property type="match status" value="1"/>
</dbReference>
<dbReference type="AlphaFoldDB" id="A0A1T4VUW3"/>
<organism evidence="2 3">
    <name type="scientific">Succinivibrio dextrinosolvens DSM 3072</name>
    <dbReference type="NCBI Taxonomy" id="1123324"/>
    <lineage>
        <taxon>Bacteria</taxon>
        <taxon>Pseudomonadati</taxon>
        <taxon>Pseudomonadota</taxon>
        <taxon>Gammaproteobacteria</taxon>
        <taxon>Aeromonadales</taxon>
        <taxon>Succinivibrionaceae</taxon>
        <taxon>Succinivibrio</taxon>
    </lineage>
</organism>
<dbReference type="SUPFAM" id="SSF56317">
    <property type="entry name" value="Carbon-nitrogen hydrolase"/>
    <property type="match status" value="1"/>
</dbReference>
<dbReference type="PROSITE" id="PS50263">
    <property type="entry name" value="CN_HYDROLASE"/>
    <property type="match status" value="1"/>
</dbReference>
<dbReference type="Gene3D" id="3.60.110.10">
    <property type="entry name" value="Carbon-nitrogen hydrolase"/>
    <property type="match status" value="1"/>
</dbReference>
<dbReference type="RefSeq" id="WP_159443098.1">
    <property type="nucleotide sequence ID" value="NZ_FUXX01000048.1"/>
</dbReference>
<feature type="domain" description="CN hydrolase" evidence="1">
    <location>
        <begin position="2"/>
        <end position="252"/>
    </location>
</feature>
<name>A0A1T4VUW3_9GAMM</name>
<evidence type="ECO:0000313" key="2">
    <source>
        <dbReference type="EMBL" id="SKA68628.1"/>
    </source>
</evidence>
<dbReference type="InterPro" id="IPR036526">
    <property type="entry name" value="C-N_Hydrolase_sf"/>
</dbReference>
<sequence length="268" mass="30383">MANILTIQMQSKLGQIEENLKKVKSFLASHKNLSLDLVVVPEFFATSIDYLKPEIDENGGYVIDEIRELAREYNTNFIAGSVVRQKTDGRYYNSSFAIDRRGNILKVYDKIHLFNYFGGAEGCRITAGNEICTVDFDFAKTGMGICFDIRYPMLFNEFLKQQVQLIVLPTAWIFPSIMISDPEQRNSLEDIWQSMAKTRAYDNEAFFVVCNQTGDVGHDMEGLGNSMVISPYGKIISLSDTKEQAMLTSIDISEARKCKQEFPKANLL</sequence>
<protein>
    <submittedName>
        <fullName evidence="2">Carbon-nitrogen hydrolase family protein</fullName>
    </submittedName>
</protein>
<dbReference type="Pfam" id="PF00795">
    <property type="entry name" value="CN_hydrolase"/>
    <property type="match status" value="1"/>
</dbReference>
<reference evidence="3" key="1">
    <citation type="submission" date="2017-02" db="EMBL/GenBank/DDBJ databases">
        <authorList>
            <person name="Varghese N."/>
            <person name="Submissions S."/>
        </authorList>
    </citation>
    <scope>NUCLEOTIDE SEQUENCE [LARGE SCALE GENOMIC DNA]</scope>
    <source>
        <strain evidence="3">DSM 3072</strain>
    </source>
</reference>
<keyword evidence="3" id="KW-1185">Reference proteome</keyword>
<dbReference type="EMBL" id="FUXX01000048">
    <property type="protein sequence ID" value="SKA68628.1"/>
    <property type="molecule type" value="Genomic_DNA"/>
</dbReference>
<keyword evidence="2" id="KW-0378">Hydrolase</keyword>
<gene>
    <name evidence="2" type="ORF">SAMN02745213_02061</name>
</gene>